<keyword evidence="1" id="KW-1133">Transmembrane helix</keyword>
<evidence type="ECO:0000313" key="3">
    <source>
        <dbReference type="Proteomes" id="UP000092544"/>
    </source>
</evidence>
<evidence type="ECO:0008006" key="4">
    <source>
        <dbReference type="Google" id="ProtNLM"/>
    </source>
</evidence>
<dbReference type="OrthoDB" id="5821246at2"/>
<feature type="transmembrane region" description="Helical" evidence="1">
    <location>
        <begin position="20"/>
        <end position="43"/>
    </location>
</feature>
<sequence>MASMMHKFGSMFRGQERSPWLWKVVLGVILLLVIVLTVIGMYWSNEPAQFDVNKVARETATEHGYDPNKPLVVGYTIGSTLHELVSTLLNKPGGYISNDVMPPGVFMDNMPSWEFGVLVQVRDLSRAMRKEFSRSQSQSTEDVNLKVAEPQFNFDNKSWALPSSESEYRRGNKELMDYLNRLAGTSGSGNPAKFYARADNLVDWLSDVNTRLGSLAQRLSASVVDENMTPAGVSDEDAAGGGHQRAYHRTPWMQIDNVFYEARGTTWALLEILRAVEVDFAPTLKDKNALVSLRQIIHELDATQDTVWSPMILNGSGFGVLANHSLVMASYISRANAALIDLRRLLQQG</sequence>
<keyword evidence="3" id="KW-1185">Reference proteome</keyword>
<keyword evidence="1" id="KW-0472">Membrane</keyword>
<dbReference type="Pfam" id="PF10095">
    <property type="entry name" value="DUF2333"/>
    <property type="match status" value="1"/>
</dbReference>
<evidence type="ECO:0000313" key="2">
    <source>
        <dbReference type="EMBL" id="SBS30878.1"/>
    </source>
</evidence>
<dbReference type="STRING" id="1792290.MSP8886_01957"/>
<protein>
    <recommendedName>
        <fullName evidence="4">DUF2333 domain-containing protein</fullName>
    </recommendedName>
</protein>
<dbReference type="PIRSF" id="PIRSF029693">
    <property type="entry name" value="UCP029693"/>
    <property type="match status" value="1"/>
</dbReference>
<keyword evidence="1" id="KW-0812">Transmembrane</keyword>
<dbReference type="InterPro" id="IPR016936">
    <property type="entry name" value="UCP029693"/>
</dbReference>
<evidence type="ECO:0000256" key="1">
    <source>
        <dbReference type="SAM" id="Phobius"/>
    </source>
</evidence>
<proteinExistence type="predicted"/>
<name>A0A1A8TG11_9GAMM</name>
<dbReference type="AlphaFoldDB" id="A0A1A8TG11"/>
<gene>
    <name evidence="2" type="ORF">MSP8886_01957</name>
</gene>
<accession>A0A1A8TG11</accession>
<dbReference type="EMBL" id="FLOB01000003">
    <property type="protein sequence ID" value="SBS30878.1"/>
    <property type="molecule type" value="Genomic_DNA"/>
</dbReference>
<reference evidence="2 3" key="1">
    <citation type="submission" date="2016-06" db="EMBL/GenBank/DDBJ databases">
        <authorList>
            <person name="Kjaerup R.B."/>
            <person name="Dalgaard T.S."/>
            <person name="Juul-Madsen H.R."/>
        </authorList>
    </citation>
    <scope>NUCLEOTIDE SEQUENCE [LARGE SCALE GENOMIC DNA]</scope>
    <source>
        <strain evidence="2 3">CECT 8886</strain>
    </source>
</reference>
<organism evidence="2 3">
    <name type="scientific">Marinomonas spartinae</name>
    <dbReference type="NCBI Taxonomy" id="1792290"/>
    <lineage>
        <taxon>Bacteria</taxon>
        <taxon>Pseudomonadati</taxon>
        <taxon>Pseudomonadota</taxon>
        <taxon>Gammaproteobacteria</taxon>
        <taxon>Oceanospirillales</taxon>
        <taxon>Oceanospirillaceae</taxon>
        <taxon>Marinomonas</taxon>
    </lineage>
</organism>
<dbReference type="Proteomes" id="UP000092544">
    <property type="component" value="Unassembled WGS sequence"/>
</dbReference>